<dbReference type="Pfam" id="PF13470">
    <property type="entry name" value="PIN_3"/>
    <property type="match status" value="1"/>
</dbReference>
<feature type="domain" description="PIN" evidence="1">
    <location>
        <begin position="5"/>
        <end position="111"/>
    </location>
</feature>
<dbReference type="NCBIfam" id="TIGR00305">
    <property type="entry name" value="putative toxin-antitoxin system toxin component, PIN family"/>
    <property type="match status" value="1"/>
</dbReference>
<organism evidence="2 3">
    <name type="scientific">Methanospirillum hungatei</name>
    <dbReference type="NCBI Taxonomy" id="2203"/>
    <lineage>
        <taxon>Archaea</taxon>
        <taxon>Methanobacteriati</taxon>
        <taxon>Methanobacteriota</taxon>
        <taxon>Stenosarchaea group</taxon>
        <taxon>Methanomicrobia</taxon>
        <taxon>Methanomicrobiales</taxon>
        <taxon>Methanospirillaceae</taxon>
        <taxon>Methanospirillum</taxon>
    </lineage>
</organism>
<dbReference type="Proteomes" id="UP000694228">
    <property type="component" value="Chromosome"/>
</dbReference>
<name>A0A8F5VM04_METHU</name>
<reference evidence="2 3" key="1">
    <citation type="submission" date="2021-06" db="EMBL/GenBank/DDBJ databases">
        <title>Complete genome sequence of the secondary alcohol utilizing methanogen Methanospirillum hungatei strain GP1.</title>
        <authorList>
            <person name="Day L.A."/>
            <person name="Costa K.C."/>
        </authorList>
    </citation>
    <scope>NUCLEOTIDE SEQUENCE [LARGE SCALE GENOMIC DNA]</scope>
    <source>
        <strain evidence="2 3">GP1</strain>
    </source>
</reference>
<evidence type="ECO:0000259" key="1">
    <source>
        <dbReference type="Pfam" id="PF13470"/>
    </source>
</evidence>
<dbReference type="OrthoDB" id="376727at2157"/>
<dbReference type="PANTHER" id="PTHR34610">
    <property type="entry name" value="SSL7007 PROTEIN"/>
    <property type="match status" value="1"/>
</dbReference>
<dbReference type="AlphaFoldDB" id="A0A8F5VM04"/>
<evidence type="ECO:0000313" key="3">
    <source>
        <dbReference type="Proteomes" id="UP000694228"/>
    </source>
</evidence>
<accession>A0A8F5VM04</accession>
<dbReference type="PANTHER" id="PTHR34610:SF3">
    <property type="entry name" value="SSL7007 PROTEIN"/>
    <property type="match status" value="1"/>
</dbReference>
<sequence>MNDIIVIDTNVLVSGLLNPQGNPATIIRMIIARTIRIILDSRIFHEYDVVLKRPRFGFSPDDVNALLSFFKHDGLWIVPPPILKNLPDPSDRPFYELAYHSRVPLITGNTKHFPDDIMVMTPAEFVKRKESQT</sequence>
<dbReference type="InterPro" id="IPR002716">
    <property type="entry name" value="PIN_dom"/>
</dbReference>
<protein>
    <submittedName>
        <fullName evidence="2">Toxin-antitoxin system toxin component, PIN family</fullName>
    </submittedName>
</protein>
<gene>
    <name evidence="2" type="ORF">KSK55_03810</name>
</gene>
<evidence type="ECO:0000313" key="2">
    <source>
        <dbReference type="EMBL" id="QXO95537.1"/>
    </source>
</evidence>
<proteinExistence type="predicted"/>
<dbReference type="InterPro" id="IPR002850">
    <property type="entry name" value="PIN_toxin-like"/>
</dbReference>
<dbReference type="EMBL" id="CP077107">
    <property type="protein sequence ID" value="QXO95537.1"/>
    <property type="molecule type" value="Genomic_DNA"/>
</dbReference>